<proteinExistence type="predicted"/>
<reference evidence="1 2" key="1">
    <citation type="journal article" date="2017" name="PLoS Biol.">
        <title>The sea cucumber genome provides insights into morphological evolution and visceral regeneration.</title>
        <authorList>
            <person name="Zhang X."/>
            <person name="Sun L."/>
            <person name="Yuan J."/>
            <person name="Sun Y."/>
            <person name="Gao Y."/>
            <person name="Zhang L."/>
            <person name="Li S."/>
            <person name="Dai H."/>
            <person name="Hamel J.F."/>
            <person name="Liu C."/>
            <person name="Yu Y."/>
            <person name="Liu S."/>
            <person name="Lin W."/>
            <person name="Guo K."/>
            <person name="Jin S."/>
            <person name="Xu P."/>
            <person name="Storey K.B."/>
            <person name="Huan P."/>
            <person name="Zhang T."/>
            <person name="Zhou Y."/>
            <person name="Zhang J."/>
            <person name="Lin C."/>
            <person name="Li X."/>
            <person name="Xing L."/>
            <person name="Huo D."/>
            <person name="Sun M."/>
            <person name="Wang L."/>
            <person name="Mercier A."/>
            <person name="Li F."/>
            <person name="Yang H."/>
            <person name="Xiang J."/>
        </authorList>
    </citation>
    <scope>NUCLEOTIDE SEQUENCE [LARGE SCALE GENOMIC DNA]</scope>
    <source>
        <strain evidence="1">Shaxun</strain>
        <tissue evidence="1">Muscle</tissue>
    </source>
</reference>
<accession>A0A2G8KEQ9</accession>
<dbReference type="AlphaFoldDB" id="A0A2G8KEQ9"/>
<dbReference type="OrthoDB" id="2527451at2759"/>
<evidence type="ECO:0000313" key="1">
    <source>
        <dbReference type="EMBL" id="PIK46455.1"/>
    </source>
</evidence>
<protein>
    <submittedName>
        <fullName evidence="1">Uncharacterized protein</fullName>
    </submittedName>
</protein>
<sequence length="204" mass="22000">MFHPAYPPPEGAWLATPLAVMAARRDSKIVLLSFSGEAKVVFDIRFASEDARVRGVHVLEGVQGLKVTPYDSSVWVTVLHLPMDMSEQVVVRTLGRFGKVNGYEEPEFLEYRSYAARVATGVAEAVLVPASDTVPPDAPLIAQCPTLAPGGGFVPPFVSHLVCRDCQPAHRGAAGQNGGYGTSRVACGAGCRLYWFTGSYARYR</sequence>
<organism evidence="1 2">
    <name type="scientific">Stichopus japonicus</name>
    <name type="common">Sea cucumber</name>
    <dbReference type="NCBI Taxonomy" id="307972"/>
    <lineage>
        <taxon>Eukaryota</taxon>
        <taxon>Metazoa</taxon>
        <taxon>Echinodermata</taxon>
        <taxon>Eleutherozoa</taxon>
        <taxon>Echinozoa</taxon>
        <taxon>Holothuroidea</taxon>
        <taxon>Aspidochirotacea</taxon>
        <taxon>Aspidochirotida</taxon>
        <taxon>Stichopodidae</taxon>
        <taxon>Apostichopus</taxon>
    </lineage>
</organism>
<evidence type="ECO:0000313" key="2">
    <source>
        <dbReference type="Proteomes" id="UP000230750"/>
    </source>
</evidence>
<keyword evidence="2" id="KW-1185">Reference proteome</keyword>
<gene>
    <name evidence="1" type="ORF">BSL78_16702</name>
</gene>
<name>A0A2G8KEQ9_STIJA</name>
<dbReference type="EMBL" id="MRZV01000644">
    <property type="protein sequence ID" value="PIK46455.1"/>
    <property type="molecule type" value="Genomic_DNA"/>
</dbReference>
<comment type="caution">
    <text evidence="1">The sequence shown here is derived from an EMBL/GenBank/DDBJ whole genome shotgun (WGS) entry which is preliminary data.</text>
</comment>
<dbReference type="Proteomes" id="UP000230750">
    <property type="component" value="Unassembled WGS sequence"/>
</dbReference>